<name>A0A1V9A2F2_SACPI</name>
<comment type="caution">
    <text evidence="2">The sequence shown here is derived from an EMBL/GenBank/DDBJ whole genome shotgun (WGS) entry which is preliminary data.</text>
</comment>
<dbReference type="Gene3D" id="2.60.40.2880">
    <property type="entry name" value="MmpS1-5, C-terminal soluble domain"/>
    <property type="match status" value="1"/>
</dbReference>
<dbReference type="InterPro" id="IPR038468">
    <property type="entry name" value="MmpS_C"/>
</dbReference>
<protein>
    <recommendedName>
        <fullName evidence="4">DUF4190 domain-containing protein</fullName>
    </recommendedName>
</protein>
<feature type="transmembrane region" description="Helical" evidence="1">
    <location>
        <begin position="69"/>
        <end position="91"/>
    </location>
</feature>
<keyword evidence="3" id="KW-1185">Reference proteome</keyword>
<evidence type="ECO:0000313" key="3">
    <source>
        <dbReference type="Proteomes" id="UP000192591"/>
    </source>
</evidence>
<proteinExistence type="predicted"/>
<dbReference type="RefSeq" id="WP_081193522.1">
    <property type="nucleotide sequence ID" value="NZ_MWIH01000006.1"/>
</dbReference>
<feature type="transmembrane region" description="Helical" evidence="1">
    <location>
        <begin position="40"/>
        <end position="57"/>
    </location>
</feature>
<evidence type="ECO:0008006" key="4">
    <source>
        <dbReference type="Google" id="ProtNLM"/>
    </source>
</evidence>
<dbReference type="AlphaFoldDB" id="A0A1V9A2F2"/>
<organism evidence="2 3">
    <name type="scientific">Saccharomonospora piscinae</name>
    <dbReference type="NCBI Taxonomy" id="687388"/>
    <lineage>
        <taxon>Bacteria</taxon>
        <taxon>Bacillati</taxon>
        <taxon>Actinomycetota</taxon>
        <taxon>Actinomycetes</taxon>
        <taxon>Pseudonocardiales</taxon>
        <taxon>Pseudonocardiaceae</taxon>
        <taxon>Saccharomonospora</taxon>
    </lineage>
</organism>
<evidence type="ECO:0000256" key="1">
    <source>
        <dbReference type="SAM" id="Phobius"/>
    </source>
</evidence>
<feature type="transmembrane region" description="Helical" evidence="1">
    <location>
        <begin position="16"/>
        <end position="34"/>
    </location>
</feature>
<dbReference type="STRING" id="1962155.B1813_15410"/>
<gene>
    <name evidence="2" type="ORF">B1813_15410</name>
</gene>
<sequence>MTELDTDRTPSEARNGLGTAGFVLGLVGLVLSPIPFIGVIAWPLVVLGLVFSGVGLARVRSKKATNRGLAIAGLVLSVLGTVICVVMAVAFTTAVEEIDEEANRTVEITYRVTGDAPEATVSYTTYGDSVSMATEDVTELPWEQTAETSGLLKGGSLSVTLGADGGSVECVVLVDGEQQRTATAVGAFNTASCSDF</sequence>
<reference evidence="2 3" key="1">
    <citation type="submission" date="2017-02" db="EMBL/GenBank/DDBJ databases">
        <title>Draft genome of Saccharomonospora sp. 154.</title>
        <authorList>
            <person name="Alonso-Carmona G.S."/>
            <person name="De La Haba R."/>
            <person name="Vera-Gargallo B."/>
            <person name="Sandoval-Trujillo A.H."/>
            <person name="Ramirez-Duran N."/>
            <person name="Ventosa A."/>
        </authorList>
    </citation>
    <scope>NUCLEOTIDE SEQUENCE [LARGE SCALE GENOMIC DNA]</scope>
    <source>
        <strain evidence="2 3">LRS4.154</strain>
    </source>
</reference>
<keyword evidence="1" id="KW-1133">Transmembrane helix</keyword>
<keyword evidence="1" id="KW-0812">Transmembrane</keyword>
<dbReference type="Proteomes" id="UP000192591">
    <property type="component" value="Unassembled WGS sequence"/>
</dbReference>
<keyword evidence="1" id="KW-0472">Membrane</keyword>
<evidence type="ECO:0000313" key="2">
    <source>
        <dbReference type="EMBL" id="OQO91243.1"/>
    </source>
</evidence>
<dbReference type="EMBL" id="MWIH01000006">
    <property type="protein sequence ID" value="OQO91243.1"/>
    <property type="molecule type" value="Genomic_DNA"/>
</dbReference>
<accession>A0A1V9A2F2</accession>